<dbReference type="InterPro" id="IPR014284">
    <property type="entry name" value="RNA_pol_sigma-70_dom"/>
</dbReference>
<evidence type="ECO:0000313" key="1">
    <source>
        <dbReference type="EMBL" id="MBP2323312.1"/>
    </source>
</evidence>
<keyword evidence="2" id="KW-1185">Reference proteome</keyword>
<dbReference type="SUPFAM" id="SSF88946">
    <property type="entry name" value="Sigma2 domain of RNA polymerase sigma factors"/>
    <property type="match status" value="1"/>
</dbReference>
<protein>
    <submittedName>
        <fullName evidence="1">RNA polymerase sigma factor (Sigma-70 family)</fullName>
    </submittedName>
</protein>
<dbReference type="InterPro" id="IPR013325">
    <property type="entry name" value="RNA_pol_sigma_r2"/>
</dbReference>
<dbReference type="RefSeq" id="WP_209639512.1">
    <property type="nucleotide sequence ID" value="NZ_JAGINW010000001.1"/>
</dbReference>
<reference evidence="1 2" key="1">
    <citation type="submission" date="2021-03" db="EMBL/GenBank/DDBJ databases">
        <title>Sequencing the genomes of 1000 actinobacteria strains.</title>
        <authorList>
            <person name="Klenk H.-P."/>
        </authorList>
    </citation>
    <scope>NUCLEOTIDE SEQUENCE [LARGE SCALE GENOMIC DNA]</scope>
    <source>
        <strain evidence="1 2">DSM 46670</strain>
    </source>
</reference>
<accession>A0ABS4TFW5</accession>
<gene>
    <name evidence="1" type="ORF">JOF56_003697</name>
</gene>
<dbReference type="Proteomes" id="UP001519332">
    <property type="component" value="Unassembled WGS sequence"/>
</dbReference>
<evidence type="ECO:0000313" key="2">
    <source>
        <dbReference type="Proteomes" id="UP001519332"/>
    </source>
</evidence>
<organism evidence="1 2">
    <name type="scientific">Kibdelosporangium banguiense</name>
    <dbReference type="NCBI Taxonomy" id="1365924"/>
    <lineage>
        <taxon>Bacteria</taxon>
        <taxon>Bacillati</taxon>
        <taxon>Actinomycetota</taxon>
        <taxon>Actinomycetes</taxon>
        <taxon>Pseudonocardiales</taxon>
        <taxon>Pseudonocardiaceae</taxon>
        <taxon>Kibdelosporangium</taxon>
    </lineage>
</organism>
<dbReference type="InterPro" id="IPR013324">
    <property type="entry name" value="RNA_pol_sigma_r3/r4-like"/>
</dbReference>
<dbReference type="SUPFAM" id="SSF88659">
    <property type="entry name" value="Sigma3 and sigma4 domains of RNA polymerase sigma factors"/>
    <property type="match status" value="1"/>
</dbReference>
<name>A0ABS4TFW5_9PSEU</name>
<dbReference type="NCBIfam" id="TIGR02937">
    <property type="entry name" value="sigma70-ECF"/>
    <property type="match status" value="1"/>
</dbReference>
<proteinExistence type="predicted"/>
<comment type="caution">
    <text evidence="1">The sequence shown here is derived from an EMBL/GenBank/DDBJ whole genome shotgun (WGS) entry which is preliminary data.</text>
</comment>
<dbReference type="EMBL" id="JAGINW010000001">
    <property type="protein sequence ID" value="MBP2323312.1"/>
    <property type="molecule type" value="Genomic_DNA"/>
</dbReference>
<sequence length="298" mass="33594">MQNYTNVDTTEIFLSPEAQYALISAAQDVPCTVITDATGNETVAFGKTRKSEAALTRLVQSFTPLIRSMARTATRLDYDEAEAICYARFMQAVREFDLDSDVPFSRDIRTMLRYELSDKSRTKDLIQVKENVAARYFRLLRQHDRDVKAAYEVCRTTPNGLDPSTFLAVHRAYGHVVSLDLAMDGDENSDDRHEAFLIDHMAEDAADDLANRDLIRWAFSKVSDREEQILRLRYGFVDVATENIRSAAGFRSDTSDPVMSDREVAQCLGLALSSCNRYRRDALATMRAALESLVADGE</sequence>